<dbReference type="OrthoDB" id="1715058at2"/>
<proteinExistence type="predicted"/>
<dbReference type="RefSeq" id="WP_114382393.1">
    <property type="nucleotide sequence ID" value="NZ_QPJD01000015.1"/>
</dbReference>
<keyword evidence="4" id="KW-1185">Reference proteome</keyword>
<dbReference type="SMART" id="SM00909">
    <property type="entry name" value="Germane"/>
    <property type="match status" value="2"/>
</dbReference>
<feature type="domain" description="GerMN" evidence="2">
    <location>
        <begin position="91"/>
        <end position="183"/>
    </location>
</feature>
<evidence type="ECO:0000256" key="1">
    <source>
        <dbReference type="SAM" id="MobiDB-lite"/>
    </source>
</evidence>
<dbReference type="Pfam" id="PF10646">
    <property type="entry name" value="Germane"/>
    <property type="match status" value="2"/>
</dbReference>
<feature type="domain" description="GerMN" evidence="2">
    <location>
        <begin position="244"/>
        <end position="330"/>
    </location>
</feature>
<feature type="region of interest" description="Disordered" evidence="1">
    <location>
        <begin position="34"/>
        <end position="60"/>
    </location>
</feature>
<evidence type="ECO:0000313" key="3">
    <source>
        <dbReference type="EMBL" id="RCW42654.1"/>
    </source>
</evidence>
<sequence>MIQKRWIRGAAITGVLVLPLLTAGCGLFSQETGKSIDPPQVEVKDGIDGAGTGQASPQGEETQMTVYLQDRNGYLAPISLQTALGTNEVAAQKALEMMVENGAYADQLPEDFHAVIPQGTQIKQYKYDKEQKLAIVEFSEPFADYNAQDERKIVEAITWTLTAMTGIEGVEIWYEGAKLPEMPVDGFPLDDTLTRAVGINIEAADGVNYAQSTPVTLYFSAQTQNDEQYYVPVTRLIARTESTAQAALEQLISGPLNKKELTSVILPDVQVKSIEEKDDIVTVDLQDEAYEAGQKVPAEMLQALVLSITENTEATSVQIRLNGETNIVDDADKSYSQPVGRPHHVNAIKS</sequence>
<reference evidence="3 4" key="1">
    <citation type="submission" date="2018-07" db="EMBL/GenBank/DDBJ databases">
        <title>Genomic Encyclopedia of Type Strains, Phase III (KMG-III): the genomes of soil and plant-associated and newly described type strains.</title>
        <authorList>
            <person name="Whitman W."/>
        </authorList>
    </citation>
    <scope>NUCLEOTIDE SEQUENCE [LARGE SCALE GENOMIC DNA]</scope>
    <source>
        <strain evidence="3 4">CECT 7506</strain>
    </source>
</reference>
<dbReference type="InterPro" id="IPR019606">
    <property type="entry name" value="GerMN"/>
</dbReference>
<protein>
    <submittedName>
        <fullName evidence="3">Germination protein M</fullName>
    </submittedName>
</protein>
<dbReference type="EMBL" id="QPJD01000015">
    <property type="protein sequence ID" value="RCW42654.1"/>
    <property type="molecule type" value="Genomic_DNA"/>
</dbReference>
<dbReference type="Proteomes" id="UP000252415">
    <property type="component" value="Unassembled WGS sequence"/>
</dbReference>
<dbReference type="PROSITE" id="PS51257">
    <property type="entry name" value="PROKAR_LIPOPROTEIN"/>
    <property type="match status" value="1"/>
</dbReference>
<comment type="caution">
    <text evidence="3">The sequence shown here is derived from an EMBL/GenBank/DDBJ whole genome shotgun (WGS) entry which is preliminary data.</text>
</comment>
<evidence type="ECO:0000259" key="2">
    <source>
        <dbReference type="SMART" id="SM00909"/>
    </source>
</evidence>
<dbReference type="AlphaFoldDB" id="A0A368VME7"/>
<accession>A0A368VME7</accession>
<organism evidence="3 4">
    <name type="scientific">Paenibacillus prosopidis</name>
    <dbReference type="NCBI Taxonomy" id="630520"/>
    <lineage>
        <taxon>Bacteria</taxon>
        <taxon>Bacillati</taxon>
        <taxon>Bacillota</taxon>
        <taxon>Bacilli</taxon>
        <taxon>Bacillales</taxon>
        <taxon>Paenibacillaceae</taxon>
        <taxon>Paenibacillus</taxon>
    </lineage>
</organism>
<name>A0A368VME7_9BACL</name>
<gene>
    <name evidence="3" type="ORF">DFP97_11587</name>
</gene>
<evidence type="ECO:0000313" key="4">
    <source>
        <dbReference type="Proteomes" id="UP000252415"/>
    </source>
</evidence>